<name>A0A1W1XDZ3_9BACT</name>
<dbReference type="OrthoDB" id="207675at2"/>
<keyword evidence="1" id="KW-0175">Coiled coil</keyword>
<dbReference type="STRING" id="1121390.SAMN02746041_01377"/>
<evidence type="ECO:0000313" key="4">
    <source>
        <dbReference type="Proteomes" id="UP000192783"/>
    </source>
</evidence>
<feature type="region of interest" description="Disordered" evidence="2">
    <location>
        <begin position="1"/>
        <end position="22"/>
    </location>
</feature>
<feature type="compositionally biased region" description="Polar residues" evidence="2">
    <location>
        <begin position="1"/>
        <end position="11"/>
    </location>
</feature>
<proteinExistence type="predicted"/>
<dbReference type="RefSeq" id="WP_084057145.1">
    <property type="nucleotide sequence ID" value="NZ_FWXF01000006.1"/>
</dbReference>
<dbReference type="EMBL" id="FWXF01000006">
    <property type="protein sequence ID" value="SMC22255.1"/>
    <property type="molecule type" value="Genomic_DNA"/>
</dbReference>
<keyword evidence="4" id="KW-1185">Reference proteome</keyword>
<organism evidence="3 4">
    <name type="scientific">Desulfacinum hydrothermale DSM 13146</name>
    <dbReference type="NCBI Taxonomy" id="1121390"/>
    <lineage>
        <taxon>Bacteria</taxon>
        <taxon>Pseudomonadati</taxon>
        <taxon>Thermodesulfobacteriota</taxon>
        <taxon>Syntrophobacteria</taxon>
        <taxon>Syntrophobacterales</taxon>
        <taxon>Syntrophobacteraceae</taxon>
        <taxon>Desulfacinum</taxon>
    </lineage>
</organism>
<gene>
    <name evidence="3" type="ORF">SAMN02746041_01377</name>
</gene>
<dbReference type="InterPro" id="IPR027417">
    <property type="entry name" value="P-loop_NTPase"/>
</dbReference>
<evidence type="ECO:0000256" key="1">
    <source>
        <dbReference type="SAM" id="Coils"/>
    </source>
</evidence>
<dbReference type="Gene3D" id="3.40.50.300">
    <property type="entry name" value="P-loop containing nucleotide triphosphate hydrolases"/>
    <property type="match status" value="1"/>
</dbReference>
<feature type="coiled-coil region" evidence="1">
    <location>
        <begin position="289"/>
        <end position="327"/>
    </location>
</feature>
<dbReference type="AlphaFoldDB" id="A0A1W1XDZ3"/>
<dbReference type="CDD" id="cd00882">
    <property type="entry name" value="Ras_like_GTPase"/>
    <property type="match status" value="1"/>
</dbReference>
<protein>
    <submittedName>
        <fullName evidence="3">50S ribosome-binding GTPase</fullName>
    </submittedName>
</protein>
<dbReference type="SUPFAM" id="SSF52540">
    <property type="entry name" value="P-loop containing nucleoside triphosphate hydrolases"/>
    <property type="match status" value="1"/>
</dbReference>
<sequence>MSQTKKSTTEITEGPFLTDPPWEEGIRELRVPGFTDRGRRELPALCRQAALRAAVLAHKAAHPWLWVLFMGGTGTGKSTLFDAVCGERVSETGVERPKTAGAVGYAHVRISSDLDLPFQDERVECHFGSESDSAPLIGQPGVFHVRLHEKDEWVSVIFVDTPDLDSVEEANRLLAEQFFLLADGVVFVTSPEKYADDVPARMLKEALRQGAEVHLVCNKAGPELRSQDVLEIFQGDGLGAEPQRAVLLPFLTGDPVDELPAEASFQAFRSRLLEGVEGSAGSRLRERSLTRLENRIRLEMQAVRDVLEEEAREARRWKETVEQYRREAQEDVIADQEKYFTAETRAYLQAEIRSLFSRYDPLAKPRRWISQTLTAPLRLLGILKEAPNAGRRESLERVKEKIHVEGIQAAVQRFSRRVLEESLHGKEESRLYSTLLERGAVLQPQEVVDFVDREQEKLMDWLQAVFSDLAKGLPKGKEWGIYSTSVVWGLLIVSLETVLGGGFTMVDAVLDAAIAPYVTQGAMELFAYREIQRIARELAHRYQAGLVAVIDEQYRRFVGCLDEVSPDPERVQWVERLAAQGMGRDGQRGKEGDASS</sequence>
<dbReference type="Proteomes" id="UP000192783">
    <property type="component" value="Unassembled WGS sequence"/>
</dbReference>
<evidence type="ECO:0000256" key="2">
    <source>
        <dbReference type="SAM" id="MobiDB-lite"/>
    </source>
</evidence>
<evidence type="ECO:0000313" key="3">
    <source>
        <dbReference type="EMBL" id="SMC22255.1"/>
    </source>
</evidence>
<accession>A0A1W1XDZ3</accession>
<reference evidence="3 4" key="1">
    <citation type="submission" date="2017-04" db="EMBL/GenBank/DDBJ databases">
        <authorList>
            <person name="Afonso C.L."/>
            <person name="Miller P.J."/>
            <person name="Scott M.A."/>
            <person name="Spackman E."/>
            <person name="Goraichik I."/>
            <person name="Dimitrov K.M."/>
            <person name="Suarez D.L."/>
            <person name="Swayne D.E."/>
        </authorList>
    </citation>
    <scope>NUCLEOTIDE SEQUENCE [LARGE SCALE GENOMIC DNA]</scope>
    <source>
        <strain evidence="3 4">DSM 13146</strain>
    </source>
</reference>